<dbReference type="GO" id="GO:0005737">
    <property type="term" value="C:cytoplasm"/>
    <property type="evidence" value="ECO:0007669"/>
    <property type="project" value="TreeGrafter"/>
</dbReference>
<name>L1QE32_9CLOT</name>
<dbReference type="PANTHER" id="PTHR22603:SF66">
    <property type="entry name" value="ETHANOLAMINE KINASE"/>
    <property type="match status" value="1"/>
</dbReference>
<dbReference type="STRING" id="545697.HMPREF0216_02313"/>
<dbReference type="OrthoDB" id="1645186at2"/>
<dbReference type="EMBL" id="AMEZ01000063">
    <property type="protein sequence ID" value="EKY25827.1"/>
    <property type="molecule type" value="Genomic_DNA"/>
</dbReference>
<dbReference type="HOGENOM" id="CLU_055115_3_2_9"/>
<gene>
    <name evidence="1" type="ORF">HMPREF0216_02313</name>
</gene>
<dbReference type="PATRIC" id="fig|545697.3.peg.2275"/>
<dbReference type="Gene3D" id="3.30.200.20">
    <property type="entry name" value="Phosphorylase Kinase, domain 1"/>
    <property type="match status" value="1"/>
</dbReference>
<dbReference type="CDD" id="cd05151">
    <property type="entry name" value="ChoK-like"/>
    <property type="match status" value="1"/>
</dbReference>
<comment type="caution">
    <text evidence="1">The sequence shown here is derived from an EMBL/GenBank/DDBJ whole genome shotgun (WGS) entry which is preliminary data.</text>
</comment>
<keyword evidence="2" id="KW-1185">Reference proteome</keyword>
<reference evidence="1 2" key="1">
    <citation type="submission" date="2012-05" db="EMBL/GenBank/DDBJ databases">
        <authorList>
            <person name="Weinstock G."/>
            <person name="Sodergren E."/>
            <person name="Lobos E.A."/>
            <person name="Fulton L."/>
            <person name="Fulton R."/>
            <person name="Courtney L."/>
            <person name="Fronick C."/>
            <person name="O'Laughlin M."/>
            <person name="Godfrey J."/>
            <person name="Wilson R.M."/>
            <person name="Miner T."/>
            <person name="Farmer C."/>
            <person name="Delehaunty K."/>
            <person name="Cordes M."/>
            <person name="Minx P."/>
            <person name="Tomlinson C."/>
            <person name="Chen J."/>
            <person name="Wollam A."/>
            <person name="Pepin K.H."/>
            <person name="Bhonagiri V."/>
            <person name="Zhang X."/>
            <person name="Suruliraj S."/>
            <person name="Warren W."/>
            <person name="Mitreva M."/>
            <person name="Mardis E.R."/>
            <person name="Wilson R.K."/>
        </authorList>
    </citation>
    <scope>NUCLEOTIDE SEQUENCE [LARGE SCALE GENOMIC DNA]</scope>
    <source>
        <strain evidence="1 2">DSM 1785</strain>
    </source>
</reference>
<dbReference type="Proteomes" id="UP000010420">
    <property type="component" value="Unassembled WGS sequence"/>
</dbReference>
<organism evidence="1 2">
    <name type="scientific">Clostridium celatum DSM 1785</name>
    <dbReference type="NCBI Taxonomy" id="545697"/>
    <lineage>
        <taxon>Bacteria</taxon>
        <taxon>Bacillati</taxon>
        <taxon>Bacillota</taxon>
        <taxon>Clostridia</taxon>
        <taxon>Eubacteriales</taxon>
        <taxon>Clostridiaceae</taxon>
        <taxon>Clostridium</taxon>
    </lineage>
</organism>
<dbReference type="RefSeq" id="WP_005214077.1">
    <property type="nucleotide sequence ID" value="NZ_KB291654.1"/>
</dbReference>
<dbReference type="Pfam" id="PF01633">
    <property type="entry name" value="Choline_kinase"/>
    <property type="match status" value="1"/>
</dbReference>
<evidence type="ECO:0000313" key="1">
    <source>
        <dbReference type="EMBL" id="EKY25827.1"/>
    </source>
</evidence>
<accession>L1QE32</accession>
<dbReference type="GO" id="GO:0004305">
    <property type="term" value="F:ethanolamine kinase activity"/>
    <property type="evidence" value="ECO:0007669"/>
    <property type="project" value="TreeGrafter"/>
</dbReference>
<sequence length="287" mass="33536">MNTTLLNFLKSQTAWDVKNISYIERLGGLSSENYKVLYNNTPYFIKICTHNYIHTDRNNELSILNKACEIHIAPNLYYFSPKSGNMITAWIDGVMPSLDDFSSINFLHNLSNSLRKLHNLKCEKLFNPFNHIRKRINICKDLNLPLPTSIDILLDYLNNLEIKLNKSPLIGLCHNDLNASNIILSNDNLYFVDYEYSSMGDIFFDLATISWFLTEKSRKDLLKLYLGNFKVEYYERLLDYLFVVKFYNATWSLLKSTDSNSDYDYLSGAKMIFNELLDHNSIRIYKS</sequence>
<dbReference type="Gene3D" id="3.90.1200.10">
    <property type="match status" value="1"/>
</dbReference>
<dbReference type="GO" id="GO:0006646">
    <property type="term" value="P:phosphatidylethanolamine biosynthetic process"/>
    <property type="evidence" value="ECO:0007669"/>
    <property type="project" value="TreeGrafter"/>
</dbReference>
<keyword evidence="1" id="KW-0418">Kinase</keyword>
<dbReference type="InterPro" id="IPR011009">
    <property type="entry name" value="Kinase-like_dom_sf"/>
</dbReference>
<evidence type="ECO:0000313" key="2">
    <source>
        <dbReference type="Proteomes" id="UP000010420"/>
    </source>
</evidence>
<protein>
    <submittedName>
        <fullName evidence="1">Choline/ethanolamine kinase</fullName>
    </submittedName>
</protein>
<proteinExistence type="predicted"/>
<dbReference type="AlphaFoldDB" id="L1QE32"/>
<dbReference type="SUPFAM" id="SSF56112">
    <property type="entry name" value="Protein kinase-like (PK-like)"/>
    <property type="match status" value="1"/>
</dbReference>
<dbReference type="eggNOG" id="COG0510">
    <property type="taxonomic scope" value="Bacteria"/>
</dbReference>
<keyword evidence="1" id="KW-0808">Transferase</keyword>
<dbReference type="PANTHER" id="PTHR22603">
    <property type="entry name" value="CHOLINE/ETHANOALAMINE KINASE"/>
    <property type="match status" value="1"/>
</dbReference>